<reference evidence="1 2" key="1">
    <citation type="submission" date="2018-04" db="EMBL/GenBank/DDBJ databases">
        <title>Genomic Encyclopedia of Archaeal and Bacterial Type Strains, Phase II (KMG-II): from individual species to whole genera.</title>
        <authorList>
            <person name="Goeker M."/>
        </authorList>
    </citation>
    <scope>NUCLEOTIDE SEQUENCE [LARGE SCALE GENOMIC DNA]</scope>
    <source>
        <strain evidence="1 2">DSM 5822</strain>
    </source>
</reference>
<sequence length="84" mass="9467">MTFKILMTGIVLTTLVACTSKSERDYMTGCVANGAPKELCECSYEKIKSMYSEDDFNKIEKGYVPADFMDKMVESTKLCVLENQ</sequence>
<comment type="caution">
    <text evidence="1">The sequence shown here is derived from an EMBL/GenBank/DDBJ whole genome shotgun (WGS) entry which is preliminary data.</text>
</comment>
<proteinExistence type="predicted"/>
<protein>
    <recommendedName>
        <fullName evidence="3">Lipoprotein</fullName>
    </recommendedName>
</protein>
<gene>
    <name evidence="1" type="ORF">C8N29_11196</name>
</gene>
<dbReference type="OrthoDB" id="6636552at2"/>
<organism evidence="1 2">
    <name type="scientific">Agitococcus lubricus</name>
    <dbReference type="NCBI Taxonomy" id="1077255"/>
    <lineage>
        <taxon>Bacteria</taxon>
        <taxon>Pseudomonadati</taxon>
        <taxon>Pseudomonadota</taxon>
        <taxon>Gammaproteobacteria</taxon>
        <taxon>Moraxellales</taxon>
        <taxon>Moraxellaceae</taxon>
        <taxon>Agitococcus</taxon>
    </lineage>
</organism>
<accession>A0A2T5IX95</accession>
<dbReference type="RefSeq" id="WP_107866206.1">
    <property type="nucleotide sequence ID" value="NZ_QAON01000011.1"/>
</dbReference>
<evidence type="ECO:0000313" key="2">
    <source>
        <dbReference type="Proteomes" id="UP000244223"/>
    </source>
</evidence>
<dbReference type="Proteomes" id="UP000244223">
    <property type="component" value="Unassembled WGS sequence"/>
</dbReference>
<dbReference type="EMBL" id="QAON01000011">
    <property type="protein sequence ID" value="PTQ88573.1"/>
    <property type="molecule type" value="Genomic_DNA"/>
</dbReference>
<dbReference type="AlphaFoldDB" id="A0A2T5IX95"/>
<name>A0A2T5IX95_9GAMM</name>
<keyword evidence="2" id="KW-1185">Reference proteome</keyword>
<evidence type="ECO:0000313" key="1">
    <source>
        <dbReference type="EMBL" id="PTQ88573.1"/>
    </source>
</evidence>
<evidence type="ECO:0008006" key="3">
    <source>
        <dbReference type="Google" id="ProtNLM"/>
    </source>
</evidence>
<dbReference type="PROSITE" id="PS51257">
    <property type="entry name" value="PROKAR_LIPOPROTEIN"/>
    <property type="match status" value="1"/>
</dbReference>